<evidence type="ECO:0000313" key="1">
    <source>
        <dbReference type="EMBL" id="KAJ8893048.1"/>
    </source>
</evidence>
<protein>
    <submittedName>
        <fullName evidence="1">Uncharacterized protein</fullName>
    </submittedName>
</protein>
<gene>
    <name evidence="1" type="ORF">PR048_005629</name>
</gene>
<reference evidence="1 2" key="1">
    <citation type="submission" date="2023-02" db="EMBL/GenBank/DDBJ databases">
        <title>LHISI_Scaffold_Assembly.</title>
        <authorList>
            <person name="Stuart O.P."/>
            <person name="Cleave R."/>
            <person name="Magrath M.J.L."/>
            <person name="Mikheyev A.S."/>
        </authorList>
    </citation>
    <scope>NUCLEOTIDE SEQUENCE [LARGE SCALE GENOMIC DNA]</scope>
    <source>
        <strain evidence="1">Daus_M_001</strain>
        <tissue evidence="1">Leg muscle</tissue>
    </source>
</reference>
<organism evidence="1 2">
    <name type="scientific">Dryococelus australis</name>
    <dbReference type="NCBI Taxonomy" id="614101"/>
    <lineage>
        <taxon>Eukaryota</taxon>
        <taxon>Metazoa</taxon>
        <taxon>Ecdysozoa</taxon>
        <taxon>Arthropoda</taxon>
        <taxon>Hexapoda</taxon>
        <taxon>Insecta</taxon>
        <taxon>Pterygota</taxon>
        <taxon>Neoptera</taxon>
        <taxon>Polyneoptera</taxon>
        <taxon>Phasmatodea</taxon>
        <taxon>Verophasmatodea</taxon>
        <taxon>Anareolatae</taxon>
        <taxon>Phasmatidae</taxon>
        <taxon>Eurycanthinae</taxon>
        <taxon>Dryococelus</taxon>
    </lineage>
</organism>
<dbReference type="PROSITE" id="PS51257">
    <property type="entry name" value="PROKAR_LIPOPROTEIN"/>
    <property type="match status" value="1"/>
</dbReference>
<proteinExistence type="predicted"/>
<sequence>MRYQFFKSLGELSETLLFVHSFFGCDTTSRFFGFAKQTALHLAKSDATFKKAAMVFNYENSPKEEIIAAGEQVTTRVYKDNDNESLLALKVRMFEHKVCTSTDFVHPETLPPTPPAVKYHSLRVYLQIME</sequence>
<dbReference type="Proteomes" id="UP001159363">
    <property type="component" value="Chromosome 2"/>
</dbReference>
<comment type="caution">
    <text evidence="1">The sequence shown here is derived from an EMBL/GenBank/DDBJ whole genome shotgun (WGS) entry which is preliminary data.</text>
</comment>
<dbReference type="EMBL" id="JARBHB010000002">
    <property type="protein sequence ID" value="KAJ8893048.1"/>
    <property type="molecule type" value="Genomic_DNA"/>
</dbReference>
<name>A0ABQ9IAV3_9NEOP</name>
<accession>A0ABQ9IAV3</accession>
<keyword evidence="2" id="KW-1185">Reference proteome</keyword>
<evidence type="ECO:0000313" key="2">
    <source>
        <dbReference type="Proteomes" id="UP001159363"/>
    </source>
</evidence>